<keyword evidence="4" id="KW-1185">Reference proteome</keyword>
<dbReference type="Pfam" id="PF01464">
    <property type="entry name" value="SLT"/>
    <property type="match status" value="1"/>
</dbReference>
<dbReference type="Gene3D" id="1.10.530.10">
    <property type="match status" value="1"/>
</dbReference>
<sequence length="370" mass="39681">MSPPSTKKMGDLHDLPPSAPEGLKALFVTAEGVIQEQIRLLGEGTPSQAPDMWQLLRNEGIDDPDGQAAMLERYGEHRDEVNRVKSEYDLQDKDGIPMRTAGIGKAVTDAYDAIETSVGQLNEKIDAAHTAEYTDEYTVTDENGENPRQVSRRVLPTHNVNELFEGLWDTVNTTYEQVSGVSDRAAAEALGIELDEPTHPRGVSPSASGPYLPSVAPNSPSSSAANDDGVEYTAAATDADYAAYTGDKDVKAAIDGALDALGIHDPEARENWTRGYLVLIERESGGDPNAINNWDSNAASGQHSRGLTQTIPGTFEAYHVGGTSNNIYDPVANVAASMNYVMERYDVAKDGSNLQSAVQQTNPAAAPKGY</sequence>
<feature type="domain" description="Transglycosylase SLT" evidence="2">
    <location>
        <begin position="269"/>
        <end position="349"/>
    </location>
</feature>
<dbReference type="RefSeq" id="WP_197039665.1">
    <property type="nucleotide sequence ID" value="NZ_JBIRUQ010000020.1"/>
</dbReference>
<evidence type="ECO:0000313" key="3">
    <source>
        <dbReference type="EMBL" id="MFI1465541.1"/>
    </source>
</evidence>
<proteinExistence type="predicted"/>
<comment type="caution">
    <text evidence="3">The sequence shown here is derived from an EMBL/GenBank/DDBJ whole genome shotgun (WGS) entry which is preliminary data.</text>
</comment>
<feature type="compositionally biased region" description="Low complexity" evidence="1">
    <location>
        <begin position="213"/>
        <end position="227"/>
    </location>
</feature>
<feature type="region of interest" description="Disordered" evidence="1">
    <location>
        <begin position="1"/>
        <end position="20"/>
    </location>
</feature>
<organism evidence="3 4">
    <name type="scientific">Nocardia carnea</name>
    <dbReference type="NCBI Taxonomy" id="37328"/>
    <lineage>
        <taxon>Bacteria</taxon>
        <taxon>Bacillati</taxon>
        <taxon>Actinomycetota</taxon>
        <taxon>Actinomycetes</taxon>
        <taxon>Mycobacteriales</taxon>
        <taxon>Nocardiaceae</taxon>
        <taxon>Nocardia</taxon>
    </lineage>
</organism>
<evidence type="ECO:0000259" key="2">
    <source>
        <dbReference type="Pfam" id="PF01464"/>
    </source>
</evidence>
<dbReference type="GeneID" id="93509321"/>
<dbReference type="InterPro" id="IPR023346">
    <property type="entry name" value="Lysozyme-like_dom_sf"/>
</dbReference>
<name>A0ABW7TWX0_9NOCA</name>
<dbReference type="InterPro" id="IPR008258">
    <property type="entry name" value="Transglycosylase_SLT_dom_1"/>
</dbReference>
<accession>A0ABW7TWX0</accession>
<feature type="region of interest" description="Disordered" evidence="1">
    <location>
        <begin position="195"/>
        <end position="227"/>
    </location>
</feature>
<dbReference type="Proteomes" id="UP001611263">
    <property type="component" value="Unassembled WGS sequence"/>
</dbReference>
<evidence type="ECO:0000256" key="1">
    <source>
        <dbReference type="SAM" id="MobiDB-lite"/>
    </source>
</evidence>
<reference evidence="3 4" key="1">
    <citation type="submission" date="2024-10" db="EMBL/GenBank/DDBJ databases">
        <title>The Natural Products Discovery Center: Release of the First 8490 Sequenced Strains for Exploring Actinobacteria Biosynthetic Diversity.</title>
        <authorList>
            <person name="Kalkreuter E."/>
            <person name="Kautsar S.A."/>
            <person name="Yang D."/>
            <person name="Bader C.D."/>
            <person name="Teijaro C.N."/>
            <person name="Fluegel L."/>
            <person name="Davis C.M."/>
            <person name="Simpson J.R."/>
            <person name="Lauterbach L."/>
            <person name="Steele A.D."/>
            <person name="Gui C."/>
            <person name="Meng S."/>
            <person name="Li G."/>
            <person name="Viehrig K."/>
            <person name="Ye F."/>
            <person name="Su P."/>
            <person name="Kiefer A.F."/>
            <person name="Nichols A."/>
            <person name="Cepeda A.J."/>
            <person name="Yan W."/>
            <person name="Fan B."/>
            <person name="Jiang Y."/>
            <person name="Adhikari A."/>
            <person name="Zheng C.-J."/>
            <person name="Schuster L."/>
            <person name="Cowan T.M."/>
            <person name="Smanski M.J."/>
            <person name="Chevrette M.G."/>
            <person name="De Carvalho L.P.S."/>
            <person name="Shen B."/>
        </authorList>
    </citation>
    <scope>NUCLEOTIDE SEQUENCE [LARGE SCALE GENOMIC DNA]</scope>
    <source>
        <strain evidence="3 4">NPDC020568</strain>
    </source>
</reference>
<gene>
    <name evidence="3" type="ORF">ACH4WX_32945</name>
</gene>
<dbReference type="EMBL" id="JBIRUQ010000020">
    <property type="protein sequence ID" value="MFI1465541.1"/>
    <property type="molecule type" value="Genomic_DNA"/>
</dbReference>
<protein>
    <submittedName>
        <fullName evidence="3">Transglycosylase SLT domain-containing protein</fullName>
    </submittedName>
</protein>
<dbReference type="SUPFAM" id="SSF53955">
    <property type="entry name" value="Lysozyme-like"/>
    <property type="match status" value="1"/>
</dbReference>
<evidence type="ECO:0000313" key="4">
    <source>
        <dbReference type="Proteomes" id="UP001611263"/>
    </source>
</evidence>